<accession>A0ABQ7APH6</accession>
<sequence>MPSSFCFGEEWLLFTHHLSPSLAELNSSFSYHASSPTLPLKLETEYRKGLSLKAMMTKPPWIEPQVTSPLSQHPLYPFWSRLWTSSQNVDNKLHLSIVTTSSLPSLEQAVDFSTECWQPQVTSPLFKLEMSLNELQDQEHTTLTVALKSLIHPFAFNFKYPQITGLPHDLGGDLLLRVCLEPEAQQPRGLRFLNLLLHTSTFPFLHTMNHVFVLCILNQELNNLVACAS</sequence>
<evidence type="ECO:0000313" key="2">
    <source>
        <dbReference type="Proteomes" id="UP000266723"/>
    </source>
</evidence>
<proteinExistence type="predicted"/>
<dbReference type="Proteomes" id="UP000266723">
    <property type="component" value="Unassembled WGS sequence"/>
</dbReference>
<gene>
    <name evidence="1" type="ORF">DY000_02062159</name>
</gene>
<name>A0ABQ7APH6_BRACR</name>
<dbReference type="EMBL" id="QGKV02001556">
    <property type="protein sequence ID" value="KAF3515986.1"/>
    <property type="molecule type" value="Genomic_DNA"/>
</dbReference>
<comment type="caution">
    <text evidence="1">The sequence shown here is derived from an EMBL/GenBank/DDBJ whole genome shotgun (WGS) entry which is preliminary data.</text>
</comment>
<reference evidence="1 2" key="1">
    <citation type="journal article" date="2020" name="BMC Genomics">
        <title>Intraspecific diversification of the crop wild relative Brassica cretica Lam. using demographic model selection.</title>
        <authorList>
            <person name="Kioukis A."/>
            <person name="Michalopoulou V.A."/>
            <person name="Briers L."/>
            <person name="Pirintsos S."/>
            <person name="Studholme D.J."/>
            <person name="Pavlidis P."/>
            <person name="Sarris P.F."/>
        </authorList>
    </citation>
    <scope>NUCLEOTIDE SEQUENCE [LARGE SCALE GENOMIC DNA]</scope>
    <source>
        <strain evidence="2">cv. PFS-1207/04</strain>
    </source>
</reference>
<keyword evidence="2" id="KW-1185">Reference proteome</keyword>
<protein>
    <submittedName>
        <fullName evidence="1">Uncharacterized protein</fullName>
    </submittedName>
</protein>
<organism evidence="1 2">
    <name type="scientific">Brassica cretica</name>
    <name type="common">Mustard</name>
    <dbReference type="NCBI Taxonomy" id="69181"/>
    <lineage>
        <taxon>Eukaryota</taxon>
        <taxon>Viridiplantae</taxon>
        <taxon>Streptophyta</taxon>
        <taxon>Embryophyta</taxon>
        <taxon>Tracheophyta</taxon>
        <taxon>Spermatophyta</taxon>
        <taxon>Magnoliopsida</taxon>
        <taxon>eudicotyledons</taxon>
        <taxon>Gunneridae</taxon>
        <taxon>Pentapetalae</taxon>
        <taxon>rosids</taxon>
        <taxon>malvids</taxon>
        <taxon>Brassicales</taxon>
        <taxon>Brassicaceae</taxon>
        <taxon>Brassiceae</taxon>
        <taxon>Brassica</taxon>
    </lineage>
</organism>
<evidence type="ECO:0000313" key="1">
    <source>
        <dbReference type="EMBL" id="KAF3515986.1"/>
    </source>
</evidence>